<feature type="chain" id="PRO_5012983923" description="VCBS repeat-containing protein" evidence="1">
    <location>
        <begin position="19"/>
        <end position="340"/>
    </location>
</feature>
<evidence type="ECO:0008006" key="4">
    <source>
        <dbReference type="Google" id="ProtNLM"/>
    </source>
</evidence>
<dbReference type="OrthoDB" id="5993839at2"/>
<organism evidence="2 3">
    <name type="scientific">Methylovulum psychrotolerans</name>
    <dbReference type="NCBI Taxonomy" id="1704499"/>
    <lineage>
        <taxon>Bacteria</taxon>
        <taxon>Pseudomonadati</taxon>
        <taxon>Pseudomonadota</taxon>
        <taxon>Gammaproteobacteria</taxon>
        <taxon>Methylococcales</taxon>
        <taxon>Methylococcaceae</taxon>
        <taxon>Methylovulum</taxon>
    </lineage>
</organism>
<dbReference type="EMBL" id="CP022129">
    <property type="protein sequence ID" value="ASF48236.1"/>
    <property type="molecule type" value="Genomic_DNA"/>
</dbReference>
<dbReference type="KEGG" id="mpsy:CEK71_20425"/>
<dbReference type="RefSeq" id="WP_088621106.1">
    <property type="nucleotide sequence ID" value="NZ_CP022129.1"/>
</dbReference>
<keyword evidence="3" id="KW-1185">Reference proteome</keyword>
<evidence type="ECO:0000313" key="2">
    <source>
        <dbReference type="EMBL" id="ASF48236.1"/>
    </source>
</evidence>
<gene>
    <name evidence="2" type="ORF">CEK71_20425</name>
</gene>
<evidence type="ECO:0000256" key="1">
    <source>
        <dbReference type="SAM" id="SignalP"/>
    </source>
</evidence>
<evidence type="ECO:0000313" key="3">
    <source>
        <dbReference type="Proteomes" id="UP000197019"/>
    </source>
</evidence>
<name>A0A1Z4C3W0_9GAMM</name>
<accession>A0A1Z4C3W0</accession>
<reference evidence="2 3" key="1">
    <citation type="submission" date="2017-06" db="EMBL/GenBank/DDBJ databases">
        <title>Genome Sequencing of the methanotroph Methylovulum psychrotolerants str. HV10-M2 isolated from a high-altitude environment.</title>
        <authorList>
            <person name="Mateos-Rivera A."/>
        </authorList>
    </citation>
    <scope>NUCLEOTIDE SEQUENCE [LARGE SCALE GENOMIC DNA]</scope>
    <source>
        <strain evidence="2 3">HV10_M2</strain>
    </source>
</reference>
<dbReference type="NCBIfam" id="NF047539">
    <property type="entry name" value="XAC2610_fam"/>
    <property type="match status" value="1"/>
</dbReference>
<dbReference type="Proteomes" id="UP000197019">
    <property type="component" value="Chromosome"/>
</dbReference>
<feature type="signal peptide" evidence="1">
    <location>
        <begin position="1"/>
        <end position="18"/>
    </location>
</feature>
<keyword evidence="1" id="KW-0732">Signal</keyword>
<proteinExistence type="predicted"/>
<dbReference type="InterPro" id="IPR058087">
    <property type="entry name" value="XAC2610_dom"/>
</dbReference>
<dbReference type="AlphaFoldDB" id="A0A1Z4C3W0"/>
<sequence>MKRLALILAALAASVAHAQETYTITNLSEAFYAKITLEQPSEVFSKGNITIIDTKTDKALIKIESDDLALSLHDGKALANIKELPYGEQSVVMYEDFNFDGNKDLAIEDGQNSCYHGPSFQIYLADKGRFTLSPAFTRLAQEYCGMFDVDAENKQLHTMTKSGCCWHQYSIFTVKDNQPQAISIVEDDASTPPFFISTEAKWDGKKMVKTTTKSFDALDNPDAIVFSFQVAKNAKQVVLLNNGNDKLIYALLTKDGTVEFSYPANPDDPKAQFTLNNSPRRTLTFGNKTATYSLYEDPANHSVGITIQVDGKTYDWQGADNTQHGSLDFSQTAYGNVTGG</sequence>
<protein>
    <recommendedName>
        <fullName evidence="4">VCBS repeat-containing protein</fullName>
    </recommendedName>
</protein>